<dbReference type="InterPro" id="IPR036388">
    <property type="entry name" value="WH-like_DNA-bd_sf"/>
</dbReference>
<dbReference type="GO" id="GO:0003677">
    <property type="term" value="F:DNA binding"/>
    <property type="evidence" value="ECO:0007669"/>
    <property type="project" value="UniProtKB-KW"/>
</dbReference>
<feature type="domain" description="Transcription regulator PadR N-terminal" evidence="1">
    <location>
        <begin position="34"/>
        <end position="82"/>
    </location>
</feature>
<dbReference type="Pfam" id="PF03551">
    <property type="entry name" value="PadR"/>
    <property type="match status" value="1"/>
</dbReference>
<dbReference type="PANTHER" id="PTHR33169">
    <property type="entry name" value="PADR-FAMILY TRANSCRIPTIONAL REGULATOR"/>
    <property type="match status" value="1"/>
</dbReference>
<evidence type="ECO:0000313" key="2">
    <source>
        <dbReference type="EMBL" id="MBP2186918.1"/>
    </source>
</evidence>
<reference evidence="2 3" key="1">
    <citation type="submission" date="2021-03" db="EMBL/GenBank/DDBJ databases">
        <title>Sequencing the genomes of 1000 actinobacteria strains.</title>
        <authorList>
            <person name="Klenk H.-P."/>
        </authorList>
    </citation>
    <scope>NUCLEOTIDE SEQUENCE [LARGE SCALE GENOMIC DNA]</scope>
    <source>
        <strain evidence="2 3">DSM 45510</strain>
    </source>
</reference>
<sequence length="108" mass="11843">MPRMTLQTQAVLAVFLERGAGELWGFELSKASGLPAGTIYPILQRLTTAGWVTSRWEQPEHAQEAGRPPRRYYTLTTEGRARAVHALAEGAKKRANLSRLLGPAEEGA</sequence>
<protein>
    <submittedName>
        <fullName evidence="2">DNA-binding PadR family transcriptional regulator</fullName>
    </submittedName>
</protein>
<dbReference type="EMBL" id="JAGGMS010000001">
    <property type="protein sequence ID" value="MBP2186918.1"/>
    <property type="molecule type" value="Genomic_DNA"/>
</dbReference>
<comment type="caution">
    <text evidence="2">The sequence shown here is derived from an EMBL/GenBank/DDBJ whole genome shotgun (WGS) entry which is preliminary data.</text>
</comment>
<dbReference type="InterPro" id="IPR052509">
    <property type="entry name" value="Metal_resp_DNA-bind_regulator"/>
</dbReference>
<dbReference type="Gene3D" id="1.10.10.10">
    <property type="entry name" value="Winged helix-like DNA-binding domain superfamily/Winged helix DNA-binding domain"/>
    <property type="match status" value="1"/>
</dbReference>
<dbReference type="SUPFAM" id="SSF46785">
    <property type="entry name" value="Winged helix' DNA-binding domain"/>
    <property type="match status" value="1"/>
</dbReference>
<dbReference type="InterPro" id="IPR005149">
    <property type="entry name" value="Tscrpt_reg_PadR_N"/>
</dbReference>
<name>A0ABS4Q5F7_9PSEU</name>
<dbReference type="Proteomes" id="UP000741013">
    <property type="component" value="Unassembled WGS sequence"/>
</dbReference>
<evidence type="ECO:0000259" key="1">
    <source>
        <dbReference type="Pfam" id="PF03551"/>
    </source>
</evidence>
<keyword evidence="2" id="KW-0238">DNA-binding</keyword>
<dbReference type="RefSeq" id="WP_209670311.1">
    <property type="nucleotide sequence ID" value="NZ_JAGGMS010000001.1"/>
</dbReference>
<dbReference type="InterPro" id="IPR036390">
    <property type="entry name" value="WH_DNA-bd_sf"/>
</dbReference>
<organism evidence="2 3">
    <name type="scientific">Amycolatopsis magusensis</name>
    <dbReference type="NCBI Taxonomy" id="882444"/>
    <lineage>
        <taxon>Bacteria</taxon>
        <taxon>Bacillati</taxon>
        <taxon>Actinomycetota</taxon>
        <taxon>Actinomycetes</taxon>
        <taxon>Pseudonocardiales</taxon>
        <taxon>Pseudonocardiaceae</taxon>
        <taxon>Amycolatopsis</taxon>
    </lineage>
</organism>
<gene>
    <name evidence="2" type="ORF">JOM49_008444</name>
</gene>
<dbReference type="PANTHER" id="PTHR33169:SF14">
    <property type="entry name" value="TRANSCRIPTIONAL REGULATOR RV3488"/>
    <property type="match status" value="1"/>
</dbReference>
<keyword evidence="3" id="KW-1185">Reference proteome</keyword>
<proteinExistence type="predicted"/>
<accession>A0ABS4Q5F7</accession>
<evidence type="ECO:0000313" key="3">
    <source>
        <dbReference type="Proteomes" id="UP000741013"/>
    </source>
</evidence>